<dbReference type="GO" id="GO:0016491">
    <property type="term" value="F:oxidoreductase activity"/>
    <property type="evidence" value="ECO:0007669"/>
    <property type="project" value="UniProtKB-KW"/>
</dbReference>
<evidence type="ECO:0000256" key="1">
    <source>
        <dbReference type="ARBA" id="ARBA00006484"/>
    </source>
</evidence>
<keyword evidence="3" id="KW-0560">Oxidoreductase</keyword>
<dbReference type="RefSeq" id="WP_158446481.1">
    <property type="nucleotide sequence ID" value="NZ_JAOAOS010000001.1"/>
</dbReference>
<proteinExistence type="inferred from homology"/>
<evidence type="ECO:0000313" key="3">
    <source>
        <dbReference type="EMBL" id="MFC5292376.1"/>
    </source>
</evidence>
<reference evidence="4" key="1">
    <citation type="journal article" date="2019" name="Int. J. Syst. Evol. Microbiol.">
        <title>The Global Catalogue of Microorganisms (GCM) 10K type strain sequencing project: providing services to taxonomists for standard genome sequencing and annotation.</title>
        <authorList>
            <consortium name="The Broad Institute Genomics Platform"/>
            <consortium name="The Broad Institute Genome Sequencing Center for Infectious Disease"/>
            <person name="Wu L."/>
            <person name="Ma J."/>
        </authorList>
    </citation>
    <scope>NUCLEOTIDE SEQUENCE [LARGE SCALE GENOMIC DNA]</scope>
    <source>
        <strain evidence="4">CGMCC 1.15643</strain>
    </source>
</reference>
<dbReference type="PRINTS" id="PR00080">
    <property type="entry name" value="SDRFAMILY"/>
</dbReference>
<accession>A0ABW0F097</accession>
<dbReference type="EMBL" id="JBHSLI010000001">
    <property type="protein sequence ID" value="MFC5292376.1"/>
    <property type="molecule type" value="Genomic_DNA"/>
</dbReference>
<name>A0ABW0F097_9HYPH</name>
<dbReference type="SUPFAM" id="SSF51735">
    <property type="entry name" value="NAD(P)-binding Rossmann-fold domains"/>
    <property type="match status" value="1"/>
</dbReference>
<evidence type="ECO:0000313" key="4">
    <source>
        <dbReference type="Proteomes" id="UP001595976"/>
    </source>
</evidence>
<dbReference type="InterPro" id="IPR036291">
    <property type="entry name" value="NAD(P)-bd_dom_sf"/>
</dbReference>
<sequence>MSHSEEAATPWLPEKYSLSNQTAVVTGGAKGIGGAIVRELMALGCRVVVWDQDVSAVATMPGRLEAVAVDVTSQAAIEAAEARTAALIGTPDILVNNAGIQGPTVPLQDYERSAWDRVIAVNLTAVYAVSRVFVPGMKKRKSGRIINIASVAGIRGLTDGSAYGASKAGVIGFSIGLSKELVGDGITVNCVAPALIDTDLKLQMSEEFIRKAADRVPMKRLGKAEEVAATVAWIATPACSFTTGAVFDVAGGRLGL</sequence>
<dbReference type="Pfam" id="PF00106">
    <property type="entry name" value="adh_short"/>
    <property type="match status" value="1"/>
</dbReference>
<comment type="caution">
    <text evidence="3">The sequence shown here is derived from an EMBL/GenBank/DDBJ whole genome shotgun (WGS) entry which is preliminary data.</text>
</comment>
<comment type="similarity">
    <text evidence="1 2">Belongs to the short-chain dehydrogenases/reductases (SDR) family.</text>
</comment>
<dbReference type="EC" id="1.1.1.-" evidence="3"/>
<evidence type="ECO:0000256" key="2">
    <source>
        <dbReference type="RuleBase" id="RU000363"/>
    </source>
</evidence>
<protein>
    <submittedName>
        <fullName evidence="3">SDR family NAD(P)-dependent oxidoreductase</fullName>
        <ecNumber evidence="3">1.1.1.-</ecNumber>
    </submittedName>
</protein>
<dbReference type="Proteomes" id="UP001595976">
    <property type="component" value="Unassembled WGS sequence"/>
</dbReference>
<dbReference type="CDD" id="cd05233">
    <property type="entry name" value="SDR_c"/>
    <property type="match status" value="1"/>
</dbReference>
<dbReference type="InterPro" id="IPR020904">
    <property type="entry name" value="Sc_DH/Rdtase_CS"/>
</dbReference>
<keyword evidence="4" id="KW-1185">Reference proteome</keyword>
<dbReference type="PANTHER" id="PTHR42879">
    <property type="entry name" value="3-OXOACYL-(ACYL-CARRIER-PROTEIN) REDUCTASE"/>
    <property type="match status" value="1"/>
</dbReference>
<dbReference type="PROSITE" id="PS00061">
    <property type="entry name" value="ADH_SHORT"/>
    <property type="match status" value="1"/>
</dbReference>
<dbReference type="InterPro" id="IPR050259">
    <property type="entry name" value="SDR"/>
</dbReference>
<dbReference type="PRINTS" id="PR00081">
    <property type="entry name" value="GDHRDH"/>
</dbReference>
<organism evidence="3 4">
    <name type="scientific">Bosea minatitlanensis</name>
    <dbReference type="NCBI Taxonomy" id="128782"/>
    <lineage>
        <taxon>Bacteria</taxon>
        <taxon>Pseudomonadati</taxon>
        <taxon>Pseudomonadota</taxon>
        <taxon>Alphaproteobacteria</taxon>
        <taxon>Hyphomicrobiales</taxon>
        <taxon>Boseaceae</taxon>
        <taxon>Bosea</taxon>
    </lineage>
</organism>
<dbReference type="PANTHER" id="PTHR42879:SF2">
    <property type="entry name" value="3-OXOACYL-[ACYL-CARRIER-PROTEIN] REDUCTASE FABG"/>
    <property type="match status" value="1"/>
</dbReference>
<dbReference type="InterPro" id="IPR002347">
    <property type="entry name" value="SDR_fam"/>
</dbReference>
<gene>
    <name evidence="3" type="ORF">ACFPK2_05145</name>
</gene>
<dbReference type="Gene3D" id="3.40.50.720">
    <property type="entry name" value="NAD(P)-binding Rossmann-like Domain"/>
    <property type="match status" value="1"/>
</dbReference>